<dbReference type="RefSeq" id="WP_270598609.1">
    <property type="nucleotide sequence ID" value="NZ_JAQESC010000011.1"/>
</dbReference>
<dbReference type="GO" id="GO:0016042">
    <property type="term" value="P:lipid catabolic process"/>
    <property type="evidence" value="ECO:0007669"/>
    <property type="project" value="UniProtKB-UniRule"/>
</dbReference>
<dbReference type="PANTHER" id="PTHR14226:SF57">
    <property type="entry name" value="BLR7027 PROTEIN"/>
    <property type="match status" value="1"/>
</dbReference>
<feature type="short sequence motif" description="GXSXG" evidence="4">
    <location>
        <begin position="168"/>
        <end position="172"/>
    </location>
</feature>
<evidence type="ECO:0000256" key="3">
    <source>
        <dbReference type="ARBA" id="ARBA00023098"/>
    </source>
</evidence>
<reference evidence="6" key="1">
    <citation type="submission" date="2023-03" db="EMBL/GenBank/DDBJ databases">
        <authorList>
            <person name="Shen W."/>
            <person name="Cai J."/>
        </authorList>
    </citation>
    <scope>NUCLEOTIDE SEQUENCE</scope>
    <source>
        <strain evidence="6">B226-2</strain>
    </source>
</reference>
<feature type="active site" description="Proton acceptor" evidence="4">
    <location>
        <position position="308"/>
    </location>
</feature>
<dbReference type="GO" id="GO:0016787">
    <property type="term" value="F:hydrolase activity"/>
    <property type="evidence" value="ECO:0007669"/>
    <property type="project" value="UniProtKB-UniRule"/>
</dbReference>
<proteinExistence type="predicted"/>
<feature type="active site" description="Nucleophile" evidence="4">
    <location>
        <position position="170"/>
    </location>
</feature>
<dbReference type="EMBL" id="JARQBJ010000006">
    <property type="protein sequence ID" value="MDT2811171.1"/>
    <property type="molecule type" value="Genomic_DNA"/>
</dbReference>
<feature type="domain" description="PNPLA" evidence="5">
    <location>
        <begin position="137"/>
        <end position="321"/>
    </location>
</feature>
<name>A0AAW8U0F5_9ENTE</name>
<keyword evidence="3 4" id="KW-0443">Lipid metabolism</keyword>
<dbReference type="PROSITE" id="PS51635">
    <property type="entry name" value="PNPLA"/>
    <property type="match status" value="1"/>
</dbReference>
<evidence type="ECO:0000256" key="4">
    <source>
        <dbReference type="PROSITE-ProRule" id="PRU01161"/>
    </source>
</evidence>
<dbReference type="Pfam" id="PF01734">
    <property type="entry name" value="Patatin"/>
    <property type="match status" value="1"/>
</dbReference>
<feature type="short sequence motif" description="GXGXXG" evidence="4">
    <location>
        <begin position="141"/>
        <end position="146"/>
    </location>
</feature>
<dbReference type="InterPro" id="IPR016035">
    <property type="entry name" value="Acyl_Trfase/lysoPLipase"/>
</dbReference>
<evidence type="ECO:0000256" key="2">
    <source>
        <dbReference type="ARBA" id="ARBA00022963"/>
    </source>
</evidence>
<dbReference type="PANTHER" id="PTHR14226">
    <property type="entry name" value="NEUROPATHY TARGET ESTERASE/SWISS CHEESE D.MELANOGASTER"/>
    <property type="match status" value="1"/>
</dbReference>
<comment type="caution">
    <text evidence="6">The sequence shown here is derived from an EMBL/GenBank/DDBJ whole genome shotgun (WGS) entry which is preliminary data.</text>
</comment>
<feature type="short sequence motif" description="DGA/G" evidence="4">
    <location>
        <begin position="308"/>
        <end position="310"/>
    </location>
</feature>
<protein>
    <submittedName>
        <fullName evidence="6">Patatin-like phospholipase family protein</fullName>
    </submittedName>
</protein>
<dbReference type="Gene3D" id="3.40.1090.10">
    <property type="entry name" value="Cytosolic phospholipase A2 catalytic domain"/>
    <property type="match status" value="2"/>
</dbReference>
<accession>A0AAW8U0F5</accession>
<evidence type="ECO:0000313" key="6">
    <source>
        <dbReference type="EMBL" id="MDT2811171.1"/>
    </source>
</evidence>
<dbReference type="CDD" id="cd07209">
    <property type="entry name" value="Pat_hypo_Ecoli_Z1214_like"/>
    <property type="match status" value="1"/>
</dbReference>
<gene>
    <name evidence="6" type="ORF">P7H43_11840</name>
</gene>
<dbReference type="Proteomes" id="UP001256711">
    <property type="component" value="Unassembled WGS sequence"/>
</dbReference>
<evidence type="ECO:0000259" key="5">
    <source>
        <dbReference type="PROSITE" id="PS51635"/>
    </source>
</evidence>
<evidence type="ECO:0000313" key="7">
    <source>
        <dbReference type="Proteomes" id="UP001256711"/>
    </source>
</evidence>
<keyword evidence="1 4" id="KW-0378">Hydrolase</keyword>
<dbReference type="AlphaFoldDB" id="A0AAW8U0F5"/>
<organism evidence="6 7">
    <name type="scientific">Enterococcus asini</name>
    <dbReference type="NCBI Taxonomy" id="57732"/>
    <lineage>
        <taxon>Bacteria</taxon>
        <taxon>Bacillati</taxon>
        <taxon>Bacillota</taxon>
        <taxon>Bacilli</taxon>
        <taxon>Lactobacillales</taxon>
        <taxon>Enterococcaceae</taxon>
        <taxon>Enterococcus</taxon>
    </lineage>
</organism>
<keyword evidence="2 4" id="KW-0442">Lipid degradation</keyword>
<dbReference type="SUPFAM" id="SSF52151">
    <property type="entry name" value="FabD/lysophospholipase-like"/>
    <property type="match status" value="1"/>
</dbReference>
<dbReference type="InterPro" id="IPR050301">
    <property type="entry name" value="NTE"/>
</dbReference>
<sequence length="553" mass="62627">MDVKKIYPSHFLQNNSAFRHSKLVLPFFHSHSRGQEQYLQQIKMGQSYYLEAFGHKIFLVMVEELRQSLQVSNLLVTEEITWTELVAILDRYARSRFVKKLILTLETTATNEAWLLSQGFQKQGNGYEKELVYHTGLVLGGGGARGAYEIGVWQALKELEISLPIVTGTSVGALNGGLVLVGDVAEAKQLWLDLSTDQVLQFPQAAESITSLTTLLQQMRSLTVTALRENGASTEPLNQIIQNALDGEKMQASPSELYVCTTHLPDFEERVVHFDKDHPEESQAWLIASASFYPAMRAKEIEGEYYMDGGYRNNLPVDVALQQGATECILVDVKGPGFVKRWEPSLAVAELPLDSPWTLGSFLVFDRERSRINYHLGYQETMKYFGRYSGFWYTFAENHVFQDKWQQFCRALRKAQSPLWQVIKEPSFWQKLSKEYQKEVSFETAGQAFAELAGVLLNVAPDAVYQEADFILALKAAYEALDSPVTGALSMAEWLHLYRERLVLWSDGRQFIYWLNSFQNDLAPTKPLLDLTPVTAVAGAFLAKIVKELSQDK</sequence>
<evidence type="ECO:0000256" key="1">
    <source>
        <dbReference type="ARBA" id="ARBA00022801"/>
    </source>
</evidence>
<dbReference type="InterPro" id="IPR002641">
    <property type="entry name" value="PNPLA_dom"/>
</dbReference>